<dbReference type="EMBL" id="LZYB01000005">
    <property type="protein sequence ID" value="OBV10543.1"/>
    <property type="molecule type" value="Genomic_DNA"/>
</dbReference>
<protein>
    <submittedName>
        <fullName evidence="1">Uncharacterized protein</fullName>
    </submittedName>
</protein>
<keyword evidence="2" id="KW-1185">Reference proteome</keyword>
<gene>
    <name evidence="1" type="ORF">I603_2145</name>
</gene>
<comment type="caution">
    <text evidence="1">The sequence shown here is derived from an EMBL/GenBank/DDBJ whole genome shotgun (WGS) entry which is preliminary data.</text>
</comment>
<reference evidence="1 2" key="1">
    <citation type="submission" date="2016-06" db="EMBL/GenBank/DDBJ databases">
        <title>Genome sequence of Porphyrobacter dokdonensis DSW-74.</title>
        <authorList>
            <person name="Kim J.F."/>
            <person name="Song J.Y."/>
        </authorList>
    </citation>
    <scope>NUCLEOTIDE SEQUENCE [LARGE SCALE GENOMIC DNA]</scope>
    <source>
        <strain evidence="1 2">DSW-74</strain>
    </source>
</reference>
<name>A0A1A7BDD4_9SPHN</name>
<dbReference type="Proteomes" id="UP000092484">
    <property type="component" value="Unassembled WGS sequence"/>
</dbReference>
<dbReference type="RefSeq" id="WP_143736707.1">
    <property type="nucleotide sequence ID" value="NZ_LZYB01000005.1"/>
</dbReference>
<organism evidence="1 2">
    <name type="scientific">Erythrobacter dokdonensis DSW-74</name>
    <dbReference type="NCBI Taxonomy" id="1300349"/>
    <lineage>
        <taxon>Bacteria</taxon>
        <taxon>Pseudomonadati</taxon>
        <taxon>Pseudomonadota</taxon>
        <taxon>Alphaproteobacteria</taxon>
        <taxon>Sphingomonadales</taxon>
        <taxon>Erythrobacteraceae</taxon>
        <taxon>Erythrobacter/Porphyrobacter group</taxon>
        <taxon>Erythrobacter</taxon>
    </lineage>
</organism>
<evidence type="ECO:0000313" key="2">
    <source>
        <dbReference type="Proteomes" id="UP000092484"/>
    </source>
</evidence>
<dbReference type="AlphaFoldDB" id="A0A1A7BDD4"/>
<accession>A0A1A7BDD4</accession>
<sequence length="195" mass="22025">MLDLGHNNGSLYLSLRDATDRLGLSDHHSVSAAFEELLDRGFVRCTKEAHFHIKAADQSRARCWRLTWLAAPCLRRSVTNEWQDYDPPAGSKQRKRALRGQRAIKRYYQALTSHRLPVVESTALMPNEGFSRPTPVVKTTTALRENNAIPPILVEGVSTAHTAVTTTVRPRAKWRRGRTYFPLPDDGPRLLANDN</sequence>
<proteinExistence type="predicted"/>
<evidence type="ECO:0000313" key="1">
    <source>
        <dbReference type="EMBL" id="OBV10543.1"/>
    </source>
</evidence>
<dbReference type="PATRIC" id="fig|1300349.4.peg.2138"/>